<proteinExistence type="predicted"/>
<name>A0A3L7AUP8_9MICO</name>
<dbReference type="Proteomes" id="UP000269438">
    <property type="component" value="Unassembled WGS sequence"/>
</dbReference>
<comment type="caution">
    <text evidence="1">The sequence shown here is derived from an EMBL/GenBank/DDBJ whole genome shotgun (WGS) entry which is preliminary data.</text>
</comment>
<reference evidence="1 2" key="1">
    <citation type="submission" date="2018-10" db="EMBL/GenBank/DDBJ databases">
        <authorList>
            <person name="Li J."/>
        </authorList>
    </citation>
    <scope>NUCLEOTIDE SEQUENCE [LARGE SCALE GENOMIC DNA]</scope>
    <source>
        <strain evidence="1 2">JCM 11654</strain>
    </source>
</reference>
<gene>
    <name evidence="1" type="ORF">D9V34_03605</name>
</gene>
<accession>A0A3L7AUP8</accession>
<dbReference type="EMBL" id="RCUY01000002">
    <property type="protein sequence ID" value="RLP83904.1"/>
    <property type="molecule type" value="Genomic_DNA"/>
</dbReference>
<keyword evidence="2" id="KW-1185">Reference proteome</keyword>
<dbReference type="AlphaFoldDB" id="A0A3L7AUP8"/>
<protein>
    <submittedName>
        <fullName evidence="1">Uncharacterized protein</fullName>
    </submittedName>
</protein>
<evidence type="ECO:0000313" key="2">
    <source>
        <dbReference type="Proteomes" id="UP000269438"/>
    </source>
</evidence>
<sequence length="68" mass="7694">MTVDSFVDQSLTLLTAPLKLHIDTATISPKRSRHMLQQSRLLTIPYLADFPVNLPIRSTLLYEAKEAL</sequence>
<evidence type="ECO:0000313" key="1">
    <source>
        <dbReference type="EMBL" id="RLP83904.1"/>
    </source>
</evidence>
<organism evidence="1 2">
    <name type="scientific">Mycetocola lacteus</name>
    <dbReference type="NCBI Taxonomy" id="76637"/>
    <lineage>
        <taxon>Bacteria</taxon>
        <taxon>Bacillati</taxon>
        <taxon>Actinomycetota</taxon>
        <taxon>Actinomycetes</taxon>
        <taxon>Micrococcales</taxon>
        <taxon>Microbacteriaceae</taxon>
        <taxon>Mycetocola</taxon>
    </lineage>
</organism>